<dbReference type="GO" id="GO:0016787">
    <property type="term" value="F:hydrolase activity"/>
    <property type="evidence" value="ECO:0007669"/>
    <property type="project" value="UniProtKB-KW"/>
</dbReference>
<gene>
    <name evidence="3" type="ORF">MTR66_03210</name>
</gene>
<dbReference type="InterPro" id="IPR000639">
    <property type="entry name" value="Epox_hydrolase-like"/>
</dbReference>
<reference evidence="3 4" key="1">
    <citation type="submission" date="2022-04" db="EMBL/GenBank/DDBJ databases">
        <title>Identification of a novel bacterium isolated from mangrove sediments.</title>
        <authorList>
            <person name="Pan X."/>
        </authorList>
    </citation>
    <scope>NUCLEOTIDE SEQUENCE [LARGE SCALE GENOMIC DNA]</scope>
    <source>
        <strain evidence="3 4">B2638</strain>
    </source>
</reference>
<comment type="caution">
    <text evidence="3">The sequence shown here is derived from an EMBL/GenBank/DDBJ whole genome shotgun (WGS) entry which is preliminary data.</text>
</comment>
<dbReference type="Pfam" id="PF00561">
    <property type="entry name" value="Abhydrolase_1"/>
    <property type="match status" value="1"/>
</dbReference>
<dbReference type="PANTHER" id="PTHR43329">
    <property type="entry name" value="EPOXIDE HYDROLASE"/>
    <property type="match status" value="1"/>
</dbReference>
<evidence type="ECO:0000256" key="1">
    <source>
        <dbReference type="ARBA" id="ARBA00022801"/>
    </source>
</evidence>
<dbReference type="PRINTS" id="PR00412">
    <property type="entry name" value="EPOXHYDRLASE"/>
</dbReference>
<accession>A0ABT0BLI3</accession>
<dbReference type="Gene3D" id="3.40.50.1820">
    <property type="entry name" value="alpha/beta hydrolase"/>
    <property type="match status" value="1"/>
</dbReference>
<sequence>MASTVSERITPLSGYGSVTDVPRLPEGFADTFKSYSIDTGAVRLHAVIGGSGEPLLLHSGWPQNWYAWRYLMLPLSQHFTVIAVDPRGWGLSSKPADGYDADTLAGDMFALMDTLGHERFVMAGHDIGVQVGYAMAAARPERIRRLALGEGTIVGASPSPELVPDNRMMSDFLWHFNFNRAYDINERLVEGREDLFFNYQFETKAGTPDGVPKYARDFYIEMLRRIPGTLKASFDYYRAIDDTIPQIRRHKEKMVEIPVFTFAGGRACGPLVENEMRTLASNVESLIIPESGHFPAEEQPEALLAGLLGFLKA</sequence>
<evidence type="ECO:0000313" key="3">
    <source>
        <dbReference type="EMBL" id="MCJ2185820.1"/>
    </source>
</evidence>
<proteinExistence type="predicted"/>
<evidence type="ECO:0000259" key="2">
    <source>
        <dbReference type="Pfam" id="PF00561"/>
    </source>
</evidence>
<keyword evidence="4" id="KW-1185">Reference proteome</keyword>
<name>A0ABT0BLI3_9SPHN</name>
<dbReference type="SUPFAM" id="SSF53474">
    <property type="entry name" value="alpha/beta-Hydrolases"/>
    <property type="match status" value="1"/>
</dbReference>
<organism evidence="3 4">
    <name type="scientific">Novosphingobium beihaiensis</name>
    <dbReference type="NCBI Taxonomy" id="2930389"/>
    <lineage>
        <taxon>Bacteria</taxon>
        <taxon>Pseudomonadati</taxon>
        <taxon>Pseudomonadota</taxon>
        <taxon>Alphaproteobacteria</taxon>
        <taxon>Sphingomonadales</taxon>
        <taxon>Sphingomonadaceae</taxon>
        <taxon>Novosphingobium</taxon>
    </lineage>
</organism>
<dbReference type="RefSeq" id="WP_243917839.1">
    <property type="nucleotide sequence ID" value="NZ_JALHLG010000003.1"/>
</dbReference>
<evidence type="ECO:0000313" key="4">
    <source>
        <dbReference type="Proteomes" id="UP001202281"/>
    </source>
</evidence>
<keyword evidence="1 3" id="KW-0378">Hydrolase</keyword>
<dbReference type="InterPro" id="IPR029058">
    <property type="entry name" value="AB_hydrolase_fold"/>
</dbReference>
<protein>
    <submittedName>
        <fullName evidence="3">Alpha/beta hydrolase</fullName>
    </submittedName>
</protein>
<dbReference type="InterPro" id="IPR000073">
    <property type="entry name" value="AB_hydrolase_1"/>
</dbReference>
<dbReference type="EMBL" id="JALHLG010000003">
    <property type="protein sequence ID" value="MCJ2185820.1"/>
    <property type="molecule type" value="Genomic_DNA"/>
</dbReference>
<dbReference type="Proteomes" id="UP001202281">
    <property type="component" value="Unassembled WGS sequence"/>
</dbReference>
<feature type="domain" description="AB hydrolase-1" evidence="2">
    <location>
        <begin position="54"/>
        <end position="189"/>
    </location>
</feature>